<keyword evidence="5" id="KW-0717">Septation</keyword>
<dbReference type="GO" id="GO:0000921">
    <property type="term" value="P:septin ring assembly"/>
    <property type="evidence" value="ECO:0007669"/>
    <property type="project" value="TreeGrafter"/>
</dbReference>
<evidence type="ECO:0000256" key="9">
    <source>
        <dbReference type="ARBA" id="ARBA00033158"/>
    </source>
</evidence>
<keyword evidence="3" id="KW-0963">Cytoplasm</keyword>
<dbReference type="GO" id="GO:0000917">
    <property type="term" value="P:division septum assembly"/>
    <property type="evidence" value="ECO:0007669"/>
    <property type="project" value="UniProtKB-KW"/>
</dbReference>
<evidence type="ECO:0000313" key="12">
    <source>
        <dbReference type="Proteomes" id="UP000014400"/>
    </source>
</evidence>
<dbReference type="PANTHER" id="PTHR34981:SF1">
    <property type="entry name" value="CELL DIVISION PROTEIN ZAPA"/>
    <property type="match status" value="1"/>
</dbReference>
<dbReference type="InterPro" id="IPR007838">
    <property type="entry name" value="Cell_div_ZapA-like"/>
</dbReference>
<evidence type="ECO:0000313" key="11">
    <source>
        <dbReference type="EMBL" id="EPE01939.1"/>
    </source>
</evidence>
<dbReference type="PATRIC" id="fig|1203554.3.peg.164"/>
<organism evidence="11 12">
    <name type="scientific">Sutterella wadsworthensis HGA0223</name>
    <dbReference type="NCBI Taxonomy" id="1203554"/>
    <lineage>
        <taxon>Bacteria</taxon>
        <taxon>Pseudomonadati</taxon>
        <taxon>Pseudomonadota</taxon>
        <taxon>Betaproteobacteria</taxon>
        <taxon>Burkholderiales</taxon>
        <taxon>Sutterellaceae</taxon>
        <taxon>Sutterella</taxon>
    </lineage>
</organism>
<sequence length="129" mass="13977">MSEVNVTIFDRNYRLAVTTGEEKMLEDCARQVNEQMLAVRAAGRVIAIDQIAVLTALELAYDAKKREHDAKKTAAAPPQPVQQQTPAAAVPTAASTPNEADSALFAEIHSLCSLCEEALFRDAKMGSLF</sequence>
<reference evidence="11 12" key="1">
    <citation type="submission" date="2013-04" db="EMBL/GenBank/DDBJ databases">
        <title>The Genome Sequence of Sutterella wadsworthensis HGA0223.</title>
        <authorList>
            <consortium name="The Broad Institute Genomics Platform"/>
            <person name="Earl A."/>
            <person name="Ward D."/>
            <person name="Feldgarden M."/>
            <person name="Gevers D."/>
            <person name="Schmidt T.M."/>
            <person name="Dover J."/>
            <person name="Dai D."/>
            <person name="Walker B."/>
            <person name="Young S."/>
            <person name="Zeng Q."/>
            <person name="Gargeya S."/>
            <person name="Fitzgerald M."/>
            <person name="Haas B."/>
            <person name="Abouelleil A."/>
            <person name="Allen A.W."/>
            <person name="Alvarado L."/>
            <person name="Arachchi H.M."/>
            <person name="Berlin A.M."/>
            <person name="Chapman S.B."/>
            <person name="Gainer-Dewar J."/>
            <person name="Goldberg J."/>
            <person name="Griggs A."/>
            <person name="Gujja S."/>
            <person name="Hansen M."/>
            <person name="Howarth C."/>
            <person name="Imamovic A."/>
            <person name="Ireland A."/>
            <person name="Larimer J."/>
            <person name="McCowan C."/>
            <person name="Murphy C."/>
            <person name="Pearson M."/>
            <person name="Poon T.W."/>
            <person name="Priest M."/>
            <person name="Roberts A."/>
            <person name="Saif S."/>
            <person name="Shea T."/>
            <person name="Sisk P."/>
            <person name="Sykes S."/>
            <person name="Wortman J."/>
            <person name="Nusbaum C."/>
            <person name="Birren B."/>
        </authorList>
    </citation>
    <scope>NUCLEOTIDE SEQUENCE [LARGE SCALE GENOMIC DNA]</scope>
    <source>
        <strain evidence="11 12">HGA0223</strain>
    </source>
</reference>
<dbReference type="EMBL" id="ATCF01000004">
    <property type="protein sequence ID" value="EPE01939.1"/>
    <property type="molecule type" value="Genomic_DNA"/>
</dbReference>
<dbReference type="RefSeq" id="WP_005430826.1">
    <property type="nucleotide sequence ID" value="NZ_KE150480.1"/>
</dbReference>
<evidence type="ECO:0000256" key="8">
    <source>
        <dbReference type="ARBA" id="ARBA00026068"/>
    </source>
</evidence>
<accession>S3BL21</accession>
<dbReference type="GeneID" id="64061977"/>
<dbReference type="AlphaFoldDB" id="S3BL21"/>
<dbReference type="PANTHER" id="PTHR34981">
    <property type="entry name" value="CELL DIVISION PROTEIN ZAPA"/>
    <property type="match status" value="1"/>
</dbReference>
<evidence type="ECO:0000256" key="3">
    <source>
        <dbReference type="ARBA" id="ARBA00022490"/>
    </source>
</evidence>
<dbReference type="eggNOG" id="ENOG503165S">
    <property type="taxonomic scope" value="Bacteria"/>
</dbReference>
<evidence type="ECO:0000256" key="10">
    <source>
        <dbReference type="SAM" id="MobiDB-lite"/>
    </source>
</evidence>
<evidence type="ECO:0000256" key="4">
    <source>
        <dbReference type="ARBA" id="ARBA00022618"/>
    </source>
</evidence>
<proteinExistence type="predicted"/>
<dbReference type="Pfam" id="PF05164">
    <property type="entry name" value="ZapA"/>
    <property type="match status" value="1"/>
</dbReference>
<evidence type="ECO:0000256" key="5">
    <source>
        <dbReference type="ARBA" id="ARBA00023210"/>
    </source>
</evidence>
<dbReference type="GO" id="GO:0030428">
    <property type="term" value="C:cell septum"/>
    <property type="evidence" value="ECO:0007669"/>
    <property type="project" value="TreeGrafter"/>
</dbReference>
<name>S3BL21_9BURK</name>
<dbReference type="InterPro" id="IPR036192">
    <property type="entry name" value="Cell_div_ZapA-like_sf"/>
</dbReference>
<dbReference type="GO" id="GO:0005829">
    <property type="term" value="C:cytosol"/>
    <property type="evidence" value="ECO:0007669"/>
    <property type="project" value="TreeGrafter"/>
</dbReference>
<dbReference type="GO" id="GO:0043093">
    <property type="term" value="P:FtsZ-dependent cytokinesis"/>
    <property type="evidence" value="ECO:0007669"/>
    <property type="project" value="TreeGrafter"/>
</dbReference>
<dbReference type="Proteomes" id="UP000014400">
    <property type="component" value="Unassembled WGS sequence"/>
</dbReference>
<evidence type="ECO:0000256" key="6">
    <source>
        <dbReference type="ARBA" id="ARBA00023306"/>
    </source>
</evidence>
<dbReference type="HOGENOM" id="CLU_1905702_0_0_4"/>
<comment type="subcellular location">
    <subcellularLocation>
        <location evidence="1">Cytoplasm</location>
    </subcellularLocation>
</comment>
<keyword evidence="6" id="KW-0131">Cell cycle</keyword>
<dbReference type="Gene3D" id="3.30.160.880">
    <property type="entry name" value="Cell division protein ZapA protomer, N-terminal domain"/>
    <property type="match status" value="1"/>
</dbReference>
<keyword evidence="4" id="KW-0132">Cell division</keyword>
<dbReference type="GO" id="GO:0032153">
    <property type="term" value="C:cell division site"/>
    <property type="evidence" value="ECO:0007669"/>
    <property type="project" value="TreeGrafter"/>
</dbReference>
<comment type="subunit">
    <text evidence="8">Homodimer. Interacts with FtsZ.</text>
</comment>
<dbReference type="SUPFAM" id="SSF102829">
    <property type="entry name" value="Cell division protein ZapA-like"/>
    <property type="match status" value="1"/>
</dbReference>
<comment type="caution">
    <text evidence="11">The sequence shown here is derived from an EMBL/GenBank/DDBJ whole genome shotgun (WGS) entry which is preliminary data.</text>
</comment>
<dbReference type="STRING" id="1203554.HMPREF1476_00171"/>
<evidence type="ECO:0000256" key="7">
    <source>
        <dbReference type="ARBA" id="ARBA00024910"/>
    </source>
</evidence>
<comment type="function">
    <text evidence="7">Activator of cell division through the inhibition of FtsZ GTPase activity, therefore promoting FtsZ assembly into bundles of protofilaments necessary for the formation of the division Z ring. It is recruited early at mid-cell but it is not essential for cell division.</text>
</comment>
<protein>
    <recommendedName>
        <fullName evidence="2">Cell division protein ZapA</fullName>
    </recommendedName>
    <alternativeName>
        <fullName evidence="9">Z ring-associated protein ZapA</fullName>
    </alternativeName>
</protein>
<feature type="region of interest" description="Disordered" evidence="10">
    <location>
        <begin position="67"/>
        <end position="95"/>
    </location>
</feature>
<evidence type="ECO:0000256" key="1">
    <source>
        <dbReference type="ARBA" id="ARBA00004496"/>
    </source>
</evidence>
<dbReference type="InterPro" id="IPR042233">
    <property type="entry name" value="Cell_div_ZapA_N"/>
</dbReference>
<feature type="compositionally biased region" description="Low complexity" evidence="10">
    <location>
        <begin position="73"/>
        <end position="95"/>
    </location>
</feature>
<keyword evidence="12" id="KW-1185">Reference proteome</keyword>
<gene>
    <name evidence="11" type="ORF">HMPREF1476_00171</name>
</gene>
<evidence type="ECO:0000256" key="2">
    <source>
        <dbReference type="ARBA" id="ARBA00015195"/>
    </source>
</evidence>